<feature type="compositionally biased region" description="Polar residues" evidence="1">
    <location>
        <begin position="41"/>
        <end position="64"/>
    </location>
</feature>
<reference evidence="2 3" key="1">
    <citation type="journal article" date="2023" name="G3 (Bethesda)">
        <title>A chromosome-length genome assembly and annotation of blackberry (Rubus argutus, cv. 'Hillquist').</title>
        <authorList>
            <person name="Bruna T."/>
            <person name="Aryal R."/>
            <person name="Dudchenko O."/>
            <person name="Sargent D.J."/>
            <person name="Mead D."/>
            <person name="Buti M."/>
            <person name="Cavallini A."/>
            <person name="Hytonen T."/>
            <person name="Andres J."/>
            <person name="Pham M."/>
            <person name="Weisz D."/>
            <person name="Mascagni F."/>
            <person name="Usai G."/>
            <person name="Natali L."/>
            <person name="Bassil N."/>
            <person name="Fernandez G.E."/>
            <person name="Lomsadze A."/>
            <person name="Armour M."/>
            <person name="Olukolu B."/>
            <person name="Poorten T."/>
            <person name="Britton C."/>
            <person name="Davik J."/>
            <person name="Ashrafi H."/>
            <person name="Aiden E.L."/>
            <person name="Borodovsky M."/>
            <person name="Worthington M."/>
        </authorList>
    </citation>
    <scope>NUCLEOTIDE SEQUENCE [LARGE SCALE GENOMIC DNA]</scope>
    <source>
        <strain evidence="2">PI 553951</strain>
    </source>
</reference>
<dbReference type="AlphaFoldDB" id="A0AAW1XAE0"/>
<dbReference type="InterPro" id="IPR039317">
    <property type="entry name" value="TIC"/>
</dbReference>
<dbReference type="GO" id="GO:0005634">
    <property type="term" value="C:nucleus"/>
    <property type="evidence" value="ECO:0007669"/>
    <property type="project" value="TreeGrafter"/>
</dbReference>
<keyword evidence="3" id="KW-1185">Reference proteome</keyword>
<dbReference type="PANTHER" id="PTHR34798">
    <property type="entry name" value="PROTEIN TIME FOR COFFEE"/>
    <property type="match status" value="1"/>
</dbReference>
<dbReference type="GO" id="GO:0042752">
    <property type="term" value="P:regulation of circadian rhythm"/>
    <property type="evidence" value="ECO:0007669"/>
    <property type="project" value="InterPro"/>
</dbReference>
<feature type="compositionally biased region" description="Polar residues" evidence="1">
    <location>
        <begin position="179"/>
        <end position="207"/>
    </location>
</feature>
<feature type="compositionally biased region" description="Polar residues" evidence="1">
    <location>
        <begin position="141"/>
        <end position="154"/>
    </location>
</feature>
<protein>
    <submittedName>
        <fullName evidence="2">Uncharacterized protein</fullName>
    </submittedName>
</protein>
<evidence type="ECO:0000256" key="1">
    <source>
        <dbReference type="SAM" id="MobiDB-lite"/>
    </source>
</evidence>
<feature type="compositionally biased region" description="Low complexity" evidence="1">
    <location>
        <begin position="208"/>
        <end position="217"/>
    </location>
</feature>
<sequence>MAAAVQAQAAQHKKNFRHPEEGKTGGDSSNVEEERKAMTGKASTAGHSIAFSTDGSASTIPSNNVLDSSAARTLNLSSAPVRASSSVMPTAVSSVNAPIPQQQFQQQMRNHQQQQMQQQQHQLQQQQHQMLQLQKQQLQQNSARSKTPATSNGSVYPDHLPSTSSMAAKFPNALSSFPHNLVQSGTSPSQSPQWKNSARTTTSQVPASSLVSSTSSSHKNHPQKQARTQQSHTQISFAANPKVIHAISRATTCQ</sequence>
<dbReference type="Proteomes" id="UP001457282">
    <property type="component" value="Unassembled WGS sequence"/>
</dbReference>
<gene>
    <name evidence="2" type="ORF">M0R45_020562</name>
</gene>
<organism evidence="2 3">
    <name type="scientific">Rubus argutus</name>
    <name type="common">Southern blackberry</name>
    <dbReference type="NCBI Taxonomy" id="59490"/>
    <lineage>
        <taxon>Eukaryota</taxon>
        <taxon>Viridiplantae</taxon>
        <taxon>Streptophyta</taxon>
        <taxon>Embryophyta</taxon>
        <taxon>Tracheophyta</taxon>
        <taxon>Spermatophyta</taxon>
        <taxon>Magnoliopsida</taxon>
        <taxon>eudicotyledons</taxon>
        <taxon>Gunneridae</taxon>
        <taxon>Pentapetalae</taxon>
        <taxon>rosids</taxon>
        <taxon>fabids</taxon>
        <taxon>Rosales</taxon>
        <taxon>Rosaceae</taxon>
        <taxon>Rosoideae</taxon>
        <taxon>Rosoideae incertae sedis</taxon>
        <taxon>Rubus</taxon>
    </lineage>
</organism>
<evidence type="ECO:0000313" key="3">
    <source>
        <dbReference type="Proteomes" id="UP001457282"/>
    </source>
</evidence>
<feature type="compositionally biased region" description="Low complexity" evidence="1">
    <location>
        <begin position="1"/>
        <end position="10"/>
    </location>
</feature>
<evidence type="ECO:0000313" key="2">
    <source>
        <dbReference type="EMBL" id="KAK9933363.1"/>
    </source>
</evidence>
<dbReference type="PANTHER" id="PTHR34798:SF2">
    <property type="entry name" value="PROTEIN TIME FOR COFFEE"/>
    <property type="match status" value="1"/>
</dbReference>
<feature type="region of interest" description="Disordered" evidence="1">
    <location>
        <begin position="179"/>
        <end position="240"/>
    </location>
</feature>
<feature type="compositionally biased region" description="Polar residues" evidence="1">
    <location>
        <begin position="78"/>
        <end position="100"/>
    </location>
</feature>
<name>A0AAW1XAE0_RUBAR</name>
<comment type="caution">
    <text evidence="2">The sequence shown here is derived from an EMBL/GenBank/DDBJ whole genome shotgun (WGS) entry which is preliminary data.</text>
</comment>
<feature type="compositionally biased region" description="Low complexity" evidence="1">
    <location>
        <begin position="101"/>
        <end position="140"/>
    </location>
</feature>
<accession>A0AAW1XAE0</accession>
<dbReference type="EMBL" id="JBEDUW010000004">
    <property type="protein sequence ID" value="KAK9933363.1"/>
    <property type="molecule type" value="Genomic_DNA"/>
</dbReference>
<feature type="compositionally biased region" description="Polar residues" evidence="1">
    <location>
        <begin position="225"/>
        <end position="237"/>
    </location>
</feature>
<proteinExistence type="predicted"/>
<feature type="region of interest" description="Disordered" evidence="1">
    <location>
        <begin position="78"/>
        <end position="166"/>
    </location>
</feature>
<feature type="region of interest" description="Disordered" evidence="1">
    <location>
        <begin position="1"/>
        <end position="64"/>
    </location>
</feature>